<dbReference type="EMBL" id="KV425635">
    <property type="protein sequence ID" value="KZT19719.1"/>
    <property type="molecule type" value="Genomic_DNA"/>
</dbReference>
<proteinExistence type="predicted"/>
<reference evidence="1 2" key="1">
    <citation type="journal article" date="2016" name="Mol. Biol. Evol.">
        <title>Comparative Genomics of Early-Diverging Mushroom-Forming Fungi Provides Insights into the Origins of Lignocellulose Decay Capabilities.</title>
        <authorList>
            <person name="Nagy L.G."/>
            <person name="Riley R."/>
            <person name="Tritt A."/>
            <person name="Adam C."/>
            <person name="Daum C."/>
            <person name="Floudas D."/>
            <person name="Sun H."/>
            <person name="Yadav J.S."/>
            <person name="Pangilinan J."/>
            <person name="Larsson K.H."/>
            <person name="Matsuura K."/>
            <person name="Barry K."/>
            <person name="Labutti K."/>
            <person name="Kuo R."/>
            <person name="Ohm R.A."/>
            <person name="Bhattacharya S.S."/>
            <person name="Shirouzu T."/>
            <person name="Yoshinaga Y."/>
            <person name="Martin F.M."/>
            <person name="Grigoriev I.V."/>
            <person name="Hibbett D.S."/>
        </authorList>
    </citation>
    <scope>NUCLEOTIDE SEQUENCE [LARGE SCALE GENOMIC DNA]</scope>
    <source>
        <strain evidence="1 2">HHB14362 ss-1</strain>
    </source>
</reference>
<name>A0A165NJ75_9AGAM</name>
<evidence type="ECO:0000313" key="1">
    <source>
        <dbReference type="EMBL" id="KZT19719.1"/>
    </source>
</evidence>
<dbReference type="Proteomes" id="UP000076761">
    <property type="component" value="Unassembled WGS sequence"/>
</dbReference>
<accession>A0A165NJ75</accession>
<dbReference type="InParanoid" id="A0A165NJ75"/>
<gene>
    <name evidence="1" type="ORF">NEOLEDRAFT_1151828</name>
</gene>
<sequence>MFRIMRVYLPTKQGPRLVLFIAVASSRQRHPARAAIEGVDFKPIPFDDLDNIAFADSEDVQPLSAVDKGRARTLLRLADLENPNFVSATLCGDEDGPPTFATIKRVTAGKNIVRVDDRIALSPDQNIPVFLILTWDDVFTLARKTGFAPLPMGRQLLDEYSSLKHFRPFTDAFNQMVLLKRHQKHWASYDVEDVRGYRTKTSHRWYIHVGHLSPEGRQYQPSGSAIREYVEPLPAMRSGNLMTLDEAYKVLGSFDISPKIDYCGAAWDSFDAYTELKTGLYDKPLPAFLSWLAGCDQS</sequence>
<protein>
    <submittedName>
        <fullName evidence="1">Uncharacterized protein</fullName>
    </submittedName>
</protein>
<keyword evidence="2" id="KW-1185">Reference proteome</keyword>
<dbReference type="AlphaFoldDB" id="A0A165NJ75"/>
<evidence type="ECO:0000313" key="2">
    <source>
        <dbReference type="Proteomes" id="UP000076761"/>
    </source>
</evidence>
<organism evidence="1 2">
    <name type="scientific">Neolentinus lepideus HHB14362 ss-1</name>
    <dbReference type="NCBI Taxonomy" id="1314782"/>
    <lineage>
        <taxon>Eukaryota</taxon>
        <taxon>Fungi</taxon>
        <taxon>Dikarya</taxon>
        <taxon>Basidiomycota</taxon>
        <taxon>Agaricomycotina</taxon>
        <taxon>Agaricomycetes</taxon>
        <taxon>Gloeophyllales</taxon>
        <taxon>Gloeophyllaceae</taxon>
        <taxon>Neolentinus</taxon>
    </lineage>
</organism>